<accession>W4HFR6</accession>
<dbReference type="RefSeq" id="WP_043846098.1">
    <property type="nucleotide sequence ID" value="NZ_AQQW01000011.1"/>
</dbReference>
<dbReference type="InterPro" id="IPR036111">
    <property type="entry name" value="Mal/L-sulfo/L-lacto_DH-like_sf"/>
</dbReference>
<comment type="similarity">
    <text evidence="1">Belongs to the LDH2/MDH2 oxidoreductase family.</text>
</comment>
<keyword evidence="4" id="KW-1185">Reference proteome</keyword>
<gene>
    <name evidence="3" type="ORF">ATO8_16530</name>
</gene>
<proteinExistence type="inferred from homology"/>
<evidence type="ECO:0000313" key="4">
    <source>
        <dbReference type="Proteomes" id="UP000019063"/>
    </source>
</evidence>
<dbReference type="Pfam" id="PF02615">
    <property type="entry name" value="Ldh_2"/>
    <property type="match status" value="1"/>
</dbReference>
<protein>
    <submittedName>
        <fullName evidence="3">Malate dehydrogenase</fullName>
    </submittedName>
</protein>
<evidence type="ECO:0000256" key="1">
    <source>
        <dbReference type="ARBA" id="ARBA00006056"/>
    </source>
</evidence>
<dbReference type="eggNOG" id="COG2055">
    <property type="taxonomic scope" value="Bacteria"/>
</dbReference>
<organism evidence="3 4">
    <name type="scientific">Roseivivax marinus</name>
    <dbReference type="NCBI Taxonomy" id="1379903"/>
    <lineage>
        <taxon>Bacteria</taxon>
        <taxon>Pseudomonadati</taxon>
        <taxon>Pseudomonadota</taxon>
        <taxon>Alphaproteobacteria</taxon>
        <taxon>Rhodobacterales</taxon>
        <taxon>Roseobacteraceae</taxon>
        <taxon>Roseivivax</taxon>
    </lineage>
</organism>
<evidence type="ECO:0000256" key="2">
    <source>
        <dbReference type="ARBA" id="ARBA00023002"/>
    </source>
</evidence>
<dbReference type="InterPro" id="IPR043143">
    <property type="entry name" value="Mal/L-sulf/L-lact_DH-like_NADP"/>
</dbReference>
<dbReference type="Gene3D" id="3.30.1370.60">
    <property type="entry name" value="Hypothetical oxidoreductase yiak, domain 2"/>
    <property type="match status" value="1"/>
</dbReference>
<keyword evidence="2" id="KW-0560">Oxidoreductase</keyword>
<dbReference type="InterPro" id="IPR043144">
    <property type="entry name" value="Mal/L-sulf/L-lact_DH-like_ah"/>
</dbReference>
<dbReference type="InterPro" id="IPR003767">
    <property type="entry name" value="Malate/L-lactate_DH-like"/>
</dbReference>
<name>W4HFR6_9RHOB</name>
<dbReference type="EMBL" id="AQQW01000011">
    <property type="protein sequence ID" value="ETW11539.1"/>
    <property type="molecule type" value="Genomic_DNA"/>
</dbReference>
<dbReference type="AlphaFoldDB" id="W4HFR6"/>
<dbReference type="GO" id="GO:0016491">
    <property type="term" value="F:oxidoreductase activity"/>
    <property type="evidence" value="ECO:0007669"/>
    <property type="project" value="UniProtKB-KW"/>
</dbReference>
<dbReference type="PANTHER" id="PTHR11091:SF0">
    <property type="entry name" value="MALATE DEHYDROGENASE"/>
    <property type="match status" value="1"/>
</dbReference>
<dbReference type="Proteomes" id="UP000019063">
    <property type="component" value="Unassembled WGS sequence"/>
</dbReference>
<dbReference type="STRING" id="1379903.ATO8_16530"/>
<dbReference type="SUPFAM" id="SSF89733">
    <property type="entry name" value="L-sulfolactate dehydrogenase-like"/>
    <property type="match status" value="1"/>
</dbReference>
<evidence type="ECO:0000313" key="3">
    <source>
        <dbReference type="EMBL" id="ETW11539.1"/>
    </source>
</evidence>
<sequence length="346" mass="36166">MTPVDPAALRRFATECYLALGLPETSAALLADTLVQADLWGHASHGVMRLFWYGTRLQSGAMDGRALPEADGPPQALSVLDGRDGVGQVMAEAAMTRAIRAAKAHGIGAVAVRNSGHFGTAMYFTRMAAEAGCIGFISTNASPAMAPWGGREKRIGNNPASWAAPAGRHPPMMVDMAHTAVARGKLYVARARGEEIPEGWAIDADGHATTDPELGIAGTILPMAGHKGYALTFAMDVLSGVLSGSAFAPSVVGPYVPEGRSGAGHFVMAVDIEACRPRADFDADMEALIGTMKDAPRAPGVDEIFYPGELEARHEARALDEGIGLPDDVIRDLTAGAGRLGVQPPF</sequence>
<dbReference type="Gene3D" id="1.10.1530.10">
    <property type="match status" value="1"/>
</dbReference>
<reference evidence="3 4" key="1">
    <citation type="journal article" date="2014" name="Antonie Van Leeuwenhoek">
        <title>Roseivivax atlanticus sp. nov., isolated from surface seawater of the Atlantic Ocean.</title>
        <authorList>
            <person name="Li G."/>
            <person name="Lai Q."/>
            <person name="Liu X."/>
            <person name="Sun F."/>
            <person name="Shao Z."/>
        </authorList>
    </citation>
    <scope>NUCLEOTIDE SEQUENCE [LARGE SCALE GENOMIC DNA]</scope>
    <source>
        <strain evidence="3 4">22II-s10s</strain>
    </source>
</reference>
<comment type="caution">
    <text evidence="3">The sequence shown here is derived from an EMBL/GenBank/DDBJ whole genome shotgun (WGS) entry which is preliminary data.</text>
</comment>
<dbReference type="PANTHER" id="PTHR11091">
    <property type="entry name" value="OXIDOREDUCTASE-RELATED"/>
    <property type="match status" value="1"/>
</dbReference>